<dbReference type="InterPro" id="IPR000467">
    <property type="entry name" value="G_patch_dom"/>
</dbReference>
<feature type="compositionally biased region" description="Basic residues" evidence="2">
    <location>
        <begin position="40"/>
        <end position="69"/>
    </location>
</feature>
<dbReference type="SMART" id="SM00358">
    <property type="entry name" value="DSRM"/>
    <property type="match status" value="1"/>
</dbReference>
<protein>
    <submittedName>
        <fullName evidence="5">Uncharacterized protein</fullName>
    </submittedName>
</protein>
<dbReference type="InterPro" id="IPR014720">
    <property type="entry name" value="dsRBD_dom"/>
</dbReference>
<dbReference type="Gene3D" id="3.30.160.20">
    <property type="match status" value="1"/>
</dbReference>
<feature type="domain" description="G-patch" evidence="4">
    <location>
        <begin position="684"/>
        <end position="730"/>
    </location>
</feature>
<dbReference type="Pfam" id="PF00035">
    <property type="entry name" value="dsrm"/>
    <property type="match status" value="1"/>
</dbReference>
<dbReference type="GO" id="GO:0051726">
    <property type="term" value="P:regulation of cell cycle"/>
    <property type="evidence" value="ECO:0007669"/>
    <property type="project" value="InterPro"/>
</dbReference>
<dbReference type="Pfam" id="PF01585">
    <property type="entry name" value="G-patch"/>
    <property type="match status" value="1"/>
</dbReference>
<feature type="compositionally biased region" description="Basic residues" evidence="2">
    <location>
        <begin position="379"/>
        <end position="423"/>
    </location>
</feature>
<gene>
    <name evidence="5" type="ORF">DSTB1V02_LOCUS4375</name>
</gene>
<dbReference type="PROSITE" id="PS50174">
    <property type="entry name" value="G_PATCH"/>
    <property type="match status" value="1"/>
</dbReference>
<accession>A0A7R8XDW3</accession>
<dbReference type="SUPFAM" id="SSF54768">
    <property type="entry name" value="dsRNA-binding domain-like"/>
    <property type="match status" value="1"/>
</dbReference>
<feature type="compositionally biased region" description="Basic and acidic residues" evidence="2">
    <location>
        <begin position="424"/>
        <end position="435"/>
    </location>
</feature>
<evidence type="ECO:0000313" key="6">
    <source>
        <dbReference type="Proteomes" id="UP000677054"/>
    </source>
</evidence>
<reference evidence="5" key="1">
    <citation type="submission" date="2020-11" db="EMBL/GenBank/DDBJ databases">
        <authorList>
            <person name="Tran Van P."/>
        </authorList>
    </citation>
    <scope>NUCLEOTIDE SEQUENCE</scope>
</reference>
<dbReference type="OrthoDB" id="786951at2759"/>
<dbReference type="PROSITE" id="PS50137">
    <property type="entry name" value="DS_RBD"/>
    <property type="match status" value="1"/>
</dbReference>
<feature type="compositionally biased region" description="Polar residues" evidence="2">
    <location>
        <begin position="152"/>
        <end position="173"/>
    </location>
</feature>
<feature type="compositionally biased region" description="Basic residues" evidence="2">
    <location>
        <begin position="251"/>
        <end position="263"/>
    </location>
</feature>
<dbReference type="SMART" id="SM00443">
    <property type="entry name" value="G_patch"/>
    <property type="match status" value="1"/>
</dbReference>
<dbReference type="GO" id="GO:0003723">
    <property type="term" value="F:RNA binding"/>
    <property type="evidence" value="ECO:0007669"/>
    <property type="project" value="UniProtKB-UniRule"/>
</dbReference>
<keyword evidence="6" id="KW-1185">Reference proteome</keyword>
<dbReference type="Proteomes" id="UP000677054">
    <property type="component" value="Unassembled WGS sequence"/>
</dbReference>
<dbReference type="CDD" id="cd19870">
    <property type="entry name" value="DSRM_SON-like"/>
    <property type="match status" value="1"/>
</dbReference>
<evidence type="ECO:0000259" key="3">
    <source>
        <dbReference type="PROSITE" id="PS50137"/>
    </source>
</evidence>
<organism evidence="5">
    <name type="scientific">Darwinula stevensoni</name>
    <dbReference type="NCBI Taxonomy" id="69355"/>
    <lineage>
        <taxon>Eukaryota</taxon>
        <taxon>Metazoa</taxon>
        <taxon>Ecdysozoa</taxon>
        <taxon>Arthropoda</taxon>
        <taxon>Crustacea</taxon>
        <taxon>Oligostraca</taxon>
        <taxon>Ostracoda</taxon>
        <taxon>Podocopa</taxon>
        <taxon>Podocopida</taxon>
        <taxon>Darwinulocopina</taxon>
        <taxon>Darwinuloidea</taxon>
        <taxon>Darwinulidae</taxon>
        <taxon>Darwinula</taxon>
    </lineage>
</organism>
<feature type="compositionally biased region" description="Acidic residues" evidence="2">
    <location>
        <begin position="212"/>
        <end position="235"/>
    </location>
</feature>
<proteinExistence type="predicted"/>
<sequence>MDNQEDNGKTSDQIIHELLETFGVKEEPLQKSDSKEGSSSKRKSRKEKKKKKKKRRHESSSGKSRKKRKSSDTSDDTDSDDEDWVERTFLSGSDSTKFNLGGIQKTQINGEEQEKPVMKSKTPASGEKLGIYYSESSHDSNEDFSGIPQLVPQDTNSKLSPSQEIGEQQQSSLHSKDKKIQIKNLKFSAVYQQTLKEVEEREAQRRAKYEEGELESSAEEEQQDNVVEGVEENTDGEVKNEEDAIPNRKEKREKKHIGKKQKQKKDGTHQGKCNKYKTSSWSQRCSSKDKTSKKDKRREKHCRQEGDKKSWDERDHTREHKKQDNLCKEQDIRHERSIEKNHKSHGCDHRDASKRDKNRMKERSRSRERGQRKQISTSPRRHSRSPEHRHRSTSPWRRRRRRSRSNSHSRGWRSRSPRRRQRSKSPEYRTEIDKEKLLQIARKNALKMLQPHNVDQLKGMDVEKLRAITAGGKSLEELTEFCKKLVVMEGLGCSSEEDNNNSRDAASDDDDNKPFIHHPFLVKERQSLSVVINVKLPVKTPQERISEQAKLRLQFPVSSGSQHRKKEPTLEWEDVIPEEKDGKKANKEEEKVFEDIEPPTKVISDIVSQRLNAIRRLQENPHDVEALNMMYKAQEEMSSWAKSKELPGQFTGHTGARVLSQQELNQGFQAWARKDQLVSAAPSDCVAGRRLLEKMGWKPGEGLGKNKEGTLEPLSMEVKMDKRGLVAMDELHRPVPSHAPLALVNLGDLSGKHPVSALMELCSKRKWGPPSWTTMEERGPPHQKVFRFKVLVNGQEYMPEKPSPNKKTAKADAATLTIAASQTWHWHSQPKMELVVPPLQENAAFEFQPMWCACSLNDNMHLPSVKQELAYLRKQ</sequence>
<keyword evidence="1" id="KW-0694">RNA-binding</keyword>
<feature type="compositionally biased region" description="Polar residues" evidence="2">
    <location>
        <begin position="276"/>
        <end position="285"/>
    </location>
</feature>
<evidence type="ECO:0000256" key="2">
    <source>
        <dbReference type="SAM" id="MobiDB-lite"/>
    </source>
</evidence>
<feature type="compositionally biased region" description="Basic and acidic residues" evidence="2">
    <location>
        <begin position="199"/>
        <end position="211"/>
    </location>
</feature>
<dbReference type="EMBL" id="LR900164">
    <property type="protein sequence ID" value="CAD7244480.1"/>
    <property type="molecule type" value="Genomic_DNA"/>
</dbReference>
<feature type="compositionally biased region" description="Basic and acidic residues" evidence="2">
    <location>
        <begin position="302"/>
        <end position="371"/>
    </location>
</feature>
<evidence type="ECO:0000313" key="5">
    <source>
        <dbReference type="EMBL" id="CAD7244480.1"/>
    </source>
</evidence>
<feature type="compositionally biased region" description="Acidic residues" evidence="2">
    <location>
        <begin position="73"/>
        <end position="84"/>
    </location>
</feature>
<dbReference type="GO" id="GO:0048024">
    <property type="term" value="P:regulation of mRNA splicing, via spliceosome"/>
    <property type="evidence" value="ECO:0007669"/>
    <property type="project" value="TreeGrafter"/>
</dbReference>
<dbReference type="EMBL" id="CAJPEV010000647">
    <property type="protein sequence ID" value="CAG0887211.1"/>
    <property type="molecule type" value="Genomic_DNA"/>
</dbReference>
<dbReference type="PANTHER" id="PTHR46528:SF1">
    <property type="entry name" value="PROTEIN SON"/>
    <property type="match status" value="1"/>
</dbReference>
<name>A0A7R8XDW3_9CRUS</name>
<dbReference type="PANTHER" id="PTHR46528">
    <property type="entry name" value="PROTEIN SON"/>
    <property type="match status" value="1"/>
</dbReference>
<feature type="region of interest" description="Disordered" evidence="2">
    <location>
        <begin position="1"/>
        <end position="179"/>
    </location>
</feature>
<dbReference type="InterPro" id="IPR032922">
    <property type="entry name" value="SON"/>
</dbReference>
<feature type="compositionally biased region" description="Basic and acidic residues" evidence="2">
    <location>
        <begin position="1"/>
        <end position="39"/>
    </location>
</feature>
<dbReference type="AlphaFoldDB" id="A0A7R8XDW3"/>
<evidence type="ECO:0000259" key="4">
    <source>
        <dbReference type="PROSITE" id="PS50174"/>
    </source>
</evidence>
<feature type="region of interest" description="Disordered" evidence="2">
    <location>
        <begin position="199"/>
        <end position="435"/>
    </location>
</feature>
<feature type="domain" description="DRBM" evidence="3">
    <location>
        <begin position="753"/>
        <end position="814"/>
    </location>
</feature>
<feature type="compositionally biased region" description="Basic and acidic residues" evidence="2">
    <location>
        <begin position="236"/>
        <end position="250"/>
    </location>
</feature>
<evidence type="ECO:0000256" key="1">
    <source>
        <dbReference type="PROSITE-ProRule" id="PRU00266"/>
    </source>
</evidence>
<feature type="compositionally biased region" description="Polar residues" evidence="2">
    <location>
        <begin position="90"/>
        <end position="110"/>
    </location>
</feature>
<feature type="region of interest" description="Disordered" evidence="2">
    <location>
        <begin position="493"/>
        <end position="512"/>
    </location>
</feature>